<keyword evidence="1" id="KW-0472">Membrane</keyword>
<sequence length="94" mass="10319">MMETLTNFVNKIFQNAIGRIMAAFGISFVSFTSYEYGLEYIKSGVTGFLNSIPADMFLLIAKSGIADGMGYLIGAATFIVTKNMMNRLMFGVFS</sequence>
<keyword evidence="1" id="KW-0812">Transmembrane</keyword>
<evidence type="ECO:0000313" key="3">
    <source>
        <dbReference type="Proteomes" id="UP000282435"/>
    </source>
</evidence>
<gene>
    <name evidence="2" type="ORF">ELB75_07075</name>
</gene>
<dbReference type="EMBL" id="CP034670">
    <property type="protein sequence ID" value="AZR59804.1"/>
    <property type="molecule type" value="Genomic_DNA"/>
</dbReference>
<accession>A0A3S9SK40</accession>
<proteinExistence type="predicted"/>
<dbReference type="Pfam" id="PF10734">
    <property type="entry name" value="DUF2523"/>
    <property type="match status" value="1"/>
</dbReference>
<dbReference type="Proteomes" id="UP000282435">
    <property type="component" value="Chromosome"/>
</dbReference>
<feature type="transmembrane region" description="Helical" evidence="1">
    <location>
        <begin position="56"/>
        <end position="80"/>
    </location>
</feature>
<evidence type="ECO:0000256" key="1">
    <source>
        <dbReference type="SAM" id="Phobius"/>
    </source>
</evidence>
<dbReference type="AlphaFoldDB" id="A0A3S9SK40"/>
<keyword evidence="1" id="KW-1133">Transmembrane helix</keyword>
<organism evidence="2 3">
    <name type="scientific">Eikenella corrodens</name>
    <dbReference type="NCBI Taxonomy" id="539"/>
    <lineage>
        <taxon>Bacteria</taxon>
        <taxon>Pseudomonadati</taxon>
        <taxon>Pseudomonadota</taxon>
        <taxon>Betaproteobacteria</taxon>
        <taxon>Neisseriales</taxon>
        <taxon>Neisseriaceae</taxon>
        <taxon>Eikenella</taxon>
    </lineage>
</organism>
<name>A0A3S9SK40_EIKCO</name>
<reference evidence="2 3" key="1">
    <citation type="submission" date="2018-12" db="EMBL/GenBank/DDBJ databases">
        <title>Genome sequencing of Eikenella corrodens KCOM 3110 (= JS217).</title>
        <authorList>
            <person name="Koo J.-K."/>
            <person name="Park S.-N."/>
            <person name="Lim Y.K."/>
        </authorList>
    </citation>
    <scope>NUCLEOTIDE SEQUENCE [LARGE SCALE GENOMIC DNA]</scope>
    <source>
        <strain evidence="2 3">KCOM 3110</strain>
    </source>
</reference>
<dbReference type="RefSeq" id="WP_126983326.1">
    <property type="nucleotide sequence ID" value="NZ_CP034670.1"/>
</dbReference>
<protein>
    <submittedName>
        <fullName evidence="2">DUF2523 domain-containing protein</fullName>
    </submittedName>
</protein>
<feature type="transmembrane region" description="Helical" evidence="1">
    <location>
        <begin position="12"/>
        <end position="36"/>
    </location>
</feature>
<dbReference type="InterPro" id="IPR019670">
    <property type="entry name" value="DUF2523"/>
</dbReference>
<evidence type="ECO:0000313" key="2">
    <source>
        <dbReference type="EMBL" id="AZR59804.1"/>
    </source>
</evidence>